<dbReference type="SUPFAM" id="SSF54427">
    <property type="entry name" value="NTF2-like"/>
    <property type="match status" value="1"/>
</dbReference>
<evidence type="ECO:0000259" key="3">
    <source>
        <dbReference type="Pfam" id="PF14534"/>
    </source>
</evidence>
<evidence type="ECO:0000313" key="4">
    <source>
        <dbReference type="EMBL" id="MFC5863527.1"/>
    </source>
</evidence>
<gene>
    <name evidence="4" type="ORF">ACFPT7_14570</name>
</gene>
<dbReference type="Pfam" id="PF14534">
    <property type="entry name" value="DUF4440"/>
    <property type="match status" value="1"/>
</dbReference>
<sequence>MKSFAFLLRTTFAVLSLPALAMPAFAQEAASTAPPVVNAPITTTDNPAIADLQKIETKWSDALNQRDQYGLELVLSPLFINVAANGDVTTRNQQIVALINQDDKTAVTDMHVITVRMLGDVAVANGTYSYRHKVNGNEVIDKGVFTHVFQRQHGNWYCLNAQRTAIREDSPNKAKAKKKEKSDAELPFHIPIFSKDKQTGPTDDPKQ</sequence>
<evidence type="ECO:0000313" key="5">
    <source>
        <dbReference type="Proteomes" id="UP001596091"/>
    </source>
</evidence>
<dbReference type="InterPro" id="IPR032710">
    <property type="entry name" value="NTF2-like_dom_sf"/>
</dbReference>
<keyword evidence="2" id="KW-0732">Signal</keyword>
<dbReference type="Proteomes" id="UP001596091">
    <property type="component" value="Unassembled WGS sequence"/>
</dbReference>
<accession>A0ABW1EGS5</accession>
<proteinExistence type="predicted"/>
<comment type="caution">
    <text evidence="4">The sequence shown here is derived from an EMBL/GenBank/DDBJ whole genome shotgun (WGS) entry which is preliminary data.</text>
</comment>
<feature type="signal peptide" evidence="2">
    <location>
        <begin position="1"/>
        <end position="26"/>
    </location>
</feature>
<feature type="chain" id="PRO_5046242661" evidence="2">
    <location>
        <begin position="27"/>
        <end position="207"/>
    </location>
</feature>
<evidence type="ECO:0000256" key="1">
    <source>
        <dbReference type="SAM" id="MobiDB-lite"/>
    </source>
</evidence>
<dbReference type="InterPro" id="IPR027843">
    <property type="entry name" value="DUF4440"/>
</dbReference>
<feature type="region of interest" description="Disordered" evidence="1">
    <location>
        <begin position="168"/>
        <end position="207"/>
    </location>
</feature>
<dbReference type="EMBL" id="JBHSPH010000005">
    <property type="protein sequence ID" value="MFC5863527.1"/>
    <property type="molecule type" value="Genomic_DNA"/>
</dbReference>
<keyword evidence="5" id="KW-1185">Reference proteome</keyword>
<organism evidence="4 5">
    <name type="scientific">Acidicapsa dinghuensis</name>
    <dbReference type="NCBI Taxonomy" id="2218256"/>
    <lineage>
        <taxon>Bacteria</taxon>
        <taxon>Pseudomonadati</taxon>
        <taxon>Acidobacteriota</taxon>
        <taxon>Terriglobia</taxon>
        <taxon>Terriglobales</taxon>
        <taxon>Acidobacteriaceae</taxon>
        <taxon>Acidicapsa</taxon>
    </lineage>
</organism>
<dbReference type="Gene3D" id="3.10.450.50">
    <property type="match status" value="1"/>
</dbReference>
<name>A0ABW1EGS5_9BACT</name>
<dbReference type="RefSeq" id="WP_263340316.1">
    <property type="nucleotide sequence ID" value="NZ_JAGSYH010000005.1"/>
</dbReference>
<feature type="compositionally biased region" description="Basic and acidic residues" evidence="1">
    <location>
        <begin position="194"/>
        <end position="207"/>
    </location>
</feature>
<feature type="domain" description="DUF4440" evidence="3">
    <location>
        <begin position="52"/>
        <end position="156"/>
    </location>
</feature>
<reference evidence="5" key="1">
    <citation type="journal article" date="2019" name="Int. J. Syst. Evol. Microbiol.">
        <title>The Global Catalogue of Microorganisms (GCM) 10K type strain sequencing project: providing services to taxonomists for standard genome sequencing and annotation.</title>
        <authorList>
            <consortium name="The Broad Institute Genomics Platform"/>
            <consortium name="The Broad Institute Genome Sequencing Center for Infectious Disease"/>
            <person name="Wu L."/>
            <person name="Ma J."/>
        </authorList>
    </citation>
    <scope>NUCLEOTIDE SEQUENCE [LARGE SCALE GENOMIC DNA]</scope>
    <source>
        <strain evidence="5">JCM 4087</strain>
    </source>
</reference>
<protein>
    <submittedName>
        <fullName evidence="4">Nuclear transport factor 2 family protein</fullName>
    </submittedName>
</protein>
<evidence type="ECO:0000256" key="2">
    <source>
        <dbReference type="SAM" id="SignalP"/>
    </source>
</evidence>